<feature type="non-terminal residue" evidence="2">
    <location>
        <position position="660"/>
    </location>
</feature>
<keyword evidence="3" id="KW-1185">Reference proteome</keyword>
<dbReference type="EMBL" id="CAUYUJ010020989">
    <property type="protein sequence ID" value="CAK0901847.1"/>
    <property type="molecule type" value="Genomic_DNA"/>
</dbReference>
<name>A0ABN9XPK5_9DINO</name>
<evidence type="ECO:0000313" key="2">
    <source>
        <dbReference type="EMBL" id="CAK0901847.1"/>
    </source>
</evidence>
<reference evidence="2" key="1">
    <citation type="submission" date="2023-10" db="EMBL/GenBank/DDBJ databases">
        <authorList>
            <person name="Chen Y."/>
            <person name="Shah S."/>
            <person name="Dougan E. K."/>
            <person name="Thang M."/>
            <person name="Chan C."/>
        </authorList>
    </citation>
    <scope>NUCLEOTIDE SEQUENCE [LARGE SCALE GENOMIC DNA]</scope>
</reference>
<organism evidence="2 3">
    <name type="scientific">Prorocentrum cordatum</name>
    <dbReference type="NCBI Taxonomy" id="2364126"/>
    <lineage>
        <taxon>Eukaryota</taxon>
        <taxon>Sar</taxon>
        <taxon>Alveolata</taxon>
        <taxon>Dinophyceae</taxon>
        <taxon>Prorocentrales</taxon>
        <taxon>Prorocentraceae</taxon>
        <taxon>Prorocentrum</taxon>
    </lineage>
</organism>
<protein>
    <submittedName>
        <fullName evidence="2">Uncharacterized protein</fullName>
    </submittedName>
</protein>
<evidence type="ECO:0000256" key="1">
    <source>
        <dbReference type="SAM" id="MobiDB-lite"/>
    </source>
</evidence>
<comment type="caution">
    <text evidence="2">The sequence shown here is derived from an EMBL/GenBank/DDBJ whole genome shotgun (WGS) entry which is preliminary data.</text>
</comment>
<evidence type="ECO:0000313" key="3">
    <source>
        <dbReference type="Proteomes" id="UP001189429"/>
    </source>
</evidence>
<gene>
    <name evidence="2" type="ORF">PCOR1329_LOCUS78661</name>
</gene>
<feature type="non-terminal residue" evidence="2">
    <location>
        <position position="1"/>
    </location>
</feature>
<sequence length="660" mass="72744">ELAEAIASVTAGRSDSFSGVTLRSMADQALVGTAAAQALIGVPDLKHLKLAFKEKGFRVHVRCQDDLPFANGVGGRVRPVAKAFVPVSFHGCGVLEFLVLPHPCPPLLPAGFLDFMSAKIDLAANRMTVGADDIATLSMTKLPSGHRTIGLIGKSPSEFVLDPDLAQKFPSFRIGSESAWVMSVSSGADRWERGGDKLRLVFTKPRRAMPVKKDLSESPVPSSFLGDEMVTTCRFRNPDGIYVEHIFEGSVSDLEDEAKLMQDYWVGHTEFQVTVPPVQVVKKGAKPGSRSVGNLLGRTRATLRNAGGLALPTHYEEPAESEIEENWGVTPDPWRDTQLQQIDYSEVELSEVEKSLVNEGGFMFTPAETGWRRFALKLLAVLISCAQSRLISVLAPSAVSAIATKEIYKAENCLRPPERRKRRANQHAFWIVCQLCTTRLSYHPKTVEEKLEAKIKKECEKTEKSRKAKNEQDRIREAVEAYHAKQEHVKQETLDEPGAQEVPPHHPNYRRVLPISSACPVFPSSEEHPGMPNPLTWKMPPPRKHGSPQDYETIDLEGPAATKAPPTARKSSGVAHLTRGQNPNPTGESHMIEALLQNQESNRKEILEYMLAQRQESQATRERFEQLMTVLTANLHSGGSSASDSARLPIGPAPMETLSD</sequence>
<proteinExistence type="predicted"/>
<feature type="region of interest" description="Disordered" evidence="1">
    <location>
        <begin position="635"/>
        <end position="660"/>
    </location>
</feature>
<feature type="compositionally biased region" description="Polar residues" evidence="1">
    <location>
        <begin position="635"/>
        <end position="644"/>
    </location>
</feature>
<feature type="region of interest" description="Disordered" evidence="1">
    <location>
        <begin position="486"/>
        <end position="505"/>
    </location>
</feature>
<accession>A0ABN9XPK5</accession>
<dbReference type="Proteomes" id="UP001189429">
    <property type="component" value="Unassembled WGS sequence"/>
</dbReference>